<comment type="catalytic activity">
    <reaction evidence="16 17 18">
        <text>(6S)-NADPHX + ADP = AMP + phosphate + NADPH + H(+)</text>
        <dbReference type="Rhea" id="RHEA:32235"/>
        <dbReference type="ChEBI" id="CHEBI:15378"/>
        <dbReference type="ChEBI" id="CHEBI:43474"/>
        <dbReference type="ChEBI" id="CHEBI:57783"/>
        <dbReference type="ChEBI" id="CHEBI:64076"/>
        <dbReference type="ChEBI" id="CHEBI:456215"/>
        <dbReference type="ChEBI" id="CHEBI:456216"/>
        <dbReference type="EC" id="4.2.1.136"/>
    </reaction>
</comment>
<feature type="binding site" evidence="17">
    <location>
        <position position="373"/>
    </location>
    <ligand>
        <name>(6S)-NADPHX</name>
        <dbReference type="ChEBI" id="CHEBI:64076"/>
    </ligand>
</feature>
<dbReference type="AlphaFoldDB" id="A0A081PH54"/>
<feature type="binding site" evidence="17">
    <location>
        <position position="323"/>
    </location>
    <ligand>
        <name>(6S)-NADPHX</name>
        <dbReference type="ChEBI" id="CHEBI:64076"/>
    </ligand>
</feature>
<name>A0A081PH54_9SPHI</name>
<keyword evidence="10 17" id="KW-0520">NAD</keyword>
<dbReference type="eggNOG" id="COG0062">
    <property type="taxonomic scope" value="Bacteria"/>
</dbReference>
<dbReference type="InterPro" id="IPR036652">
    <property type="entry name" value="YjeF_N_dom_sf"/>
</dbReference>
<comment type="function">
    <text evidence="14 18">Bifunctional enzyme that catalyzes the epimerization of the S- and R-forms of NAD(P)HX and the dehydration of the S-form of NAD(P)HX at the expense of ADP, which is converted to AMP. This allows the repair of both epimers of NAD(P)HX, a damaged form of NAD(P)H that is a result of enzymatic or heat-dependent hydration.</text>
</comment>
<comment type="cofactor">
    <cofactor evidence="17">
        <name>Mg(2+)</name>
        <dbReference type="ChEBI" id="CHEBI:18420"/>
    </cofactor>
</comment>
<dbReference type="PROSITE" id="PS01050">
    <property type="entry name" value="YJEF_C_2"/>
    <property type="match status" value="1"/>
</dbReference>
<evidence type="ECO:0000256" key="6">
    <source>
        <dbReference type="ARBA" id="ARBA00022741"/>
    </source>
</evidence>
<comment type="catalytic activity">
    <reaction evidence="1 18">
        <text>(6R)-NADHX = (6S)-NADHX</text>
        <dbReference type="Rhea" id="RHEA:32215"/>
        <dbReference type="ChEBI" id="CHEBI:64074"/>
        <dbReference type="ChEBI" id="CHEBI:64075"/>
        <dbReference type="EC" id="5.1.99.6"/>
    </reaction>
</comment>
<evidence type="ECO:0000256" key="15">
    <source>
        <dbReference type="ARBA" id="ARBA00048238"/>
    </source>
</evidence>
<dbReference type="GO" id="GO:0110051">
    <property type="term" value="P:metabolite repair"/>
    <property type="evidence" value="ECO:0007669"/>
    <property type="project" value="TreeGrafter"/>
</dbReference>
<sequence>MQQLLTTEQMRAADQHTIRREQITENDLIDRAAGAFVSLFAVEYPDRNLAIDIYCGPGNNGADGLVIAGLLQQMDYQRLIIHLCDFDGKAQPAFLVKLEWVRKKKLTIRSLGVVSDFEAFPNGIIIEALFGSGLNKPLAREWAELIALINQSGAHIVSVDIPAGLPSEGVINPDWPVVEAELVISFQRPKINFFFPESATAINGFIIADIELDEGFIQQQDGVFHLVTENDIKQIIKPRKRFSHKGTYGHALVIAGHEDTMGAALLASSACLYAGAGLTTAAIPSSGLTALNTALPEVMYVPSLRLSDKASLQSYSAIGAGPGLGKSTETLNKVSLLLDAGKPLLLDADALNCLAQEKTLLEQIPAGTILTPHMKEFDNLFGKHESWWERIETARDWTKRKQFVIVLKNQYTFTINEQGKVFINPTGNPAMAQGGMGDVLSGIILALLAQGYHPAQAAITGCYIHGKSADKLARCQATIRASELAAGIPQILYELTK</sequence>
<dbReference type="Proteomes" id="UP000028007">
    <property type="component" value="Unassembled WGS sequence"/>
</dbReference>
<dbReference type="SUPFAM" id="SSF53613">
    <property type="entry name" value="Ribokinase-like"/>
    <property type="match status" value="1"/>
</dbReference>
<organism evidence="21 22">
    <name type="scientific">Pedobacter antarcticus 4BY</name>
    <dbReference type="NCBI Taxonomy" id="1358423"/>
    <lineage>
        <taxon>Bacteria</taxon>
        <taxon>Pseudomonadati</taxon>
        <taxon>Bacteroidota</taxon>
        <taxon>Sphingobacteriia</taxon>
        <taxon>Sphingobacteriales</taxon>
        <taxon>Sphingobacteriaceae</taxon>
        <taxon>Pedobacter</taxon>
    </lineage>
</organism>
<dbReference type="InterPro" id="IPR017953">
    <property type="entry name" value="Carbohydrate_kinase_pred_CS"/>
</dbReference>
<evidence type="ECO:0000256" key="14">
    <source>
        <dbReference type="ARBA" id="ARBA00025153"/>
    </source>
</evidence>
<dbReference type="OrthoDB" id="9806925at2"/>
<comment type="similarity">
    <text evidence="3 18">In the N-terminal section; belongs to the NnrE/AIBP family.</text>
</comment>
<accession>A0A081PH54</accession>
<keyword evidence="22" id="KW-1185">Reference proteome</keyword>
<dbReference type="Gene3D" id="3.40.50.10260">
    <property type="entry name" value="YjeF N-terminal domain"/>
    <property type="match status" value="1"/>
</dbReference>
<dbReference type="InterPro" id="IPR030677">
    <property type="entry name" value="Nnr"/>
</dbReference>
<dbReference type="PROSITE" id="PS51383">
    <property type="entry name" value="YJEF_C_3"/>
    <property type="match status" value="1"/>
</dbReference>
<dbReference type="InterPro" id="IPR000631">
    <property type="entry name" value="CARKD"/>
</dbReference>
<feature type="binding site" evidence="17">
    <location>
        <position position="263"/>
    </location>
    <ligand>
        <name>(6S)-NADPHX</name>
        <dbReference type="ChEBI" id="CHEBI:64076"/>
    </ligand>
</feature>
<evidence type="ECO:0000259" key="19">
    <source>
        <dbReference type="PROSITE" id="PS51383"/>
    </source>
</evidence>
<evidence type="ECO:0000256" key="5">
    <source>
        <dbReference type="ARBA" id="ARBA00022723"/>
    </source>
</evidence>
<feature type="binding site" evidence="17">
    <location>
        <position position="437"/>
    </location>
    <ligand>
        <name>AMP</name>
        <dbReference type="ChEBI" id="CHEBI:456215"/>
    </ligand>
</feature>
<dbReference type="PANTHER" id="PTHR12592">
    <property type="entry name" value="ATP-DEPENDENT (S)-NAD(P)H-HYDRATE DEHYDRATASE FAMILY MEMBER"/>
    <property type="match status" value="1"/>
</dbReference>
<keyword evidence="13" id="KW-0511">Multifunctional enzyme</keyword>
<dbReference type="GO" id="GO:0052855">
    <property type="term" value="F:ADP-dependent NAD(P)H-hydrate dehydratase activity"/>
    <property type="evidence" value="ECO:0007669"/>
    <property type="project" value="UniProtKB-UniRule"/>
</dbReference>
<dbReference type="eggNOG" id="COG0063">
    <property type="taxonomic scope" value="Bacteria"/>
</dbReference>
<evidence type="ECO:0000256" key="7">
    <source>
        <dbReference type="ARBA" id="ARBA00022840"/>
    </source>
</evidence>
<dbReference type="PIRSF" id="PIRSF017184">
    <property type="entry name" value="Nnr"/>
    <property type="match status" value="1"/>
</dbReference>
<feature type="binding site" evidence="17">
    <location>
        <position position="438"/>
    </location>
    <ligand>
        <name>(6S)-NADPHX</name>
        <dbReference type="ChEBI" id="CHEBI:64076"/>
    </ligand>
</feature>
<dbReference type="EC" id="4.2.1.136" evidence="17"/>
<feature type="domain" description="YjeF C-terminal" evidence="19">
    <location>
        <begin position="228"/>
        <end position="495"/>
    </location>
</feature>
<dbReference type="GO" id="GO:0052856">
    <property type="term" value="F:NAD(P)HX epimerase activity"/>
    <property type="evidence" value="ECO:0007669"/>
    <property type="project" value="UniProtKB-EC"/>
</dbReference>
<dbReference type="CDD" id="cd01171">
    <property type="entry name" value="YXKO-related"/>
    <property type="match status" value="1"/>
</dbReference>
<evidence type="ECO:0000256" key="4">
    <source>
        <dbReference type="ARBA" id="ARBA00009524"/>
    </source>
</evidence>
<dbReference type="Gene3D" id="3.40.1190.20">
    <property type="match status" value="1"/>
</dbReference>
<keyword evidence="8 17" id="KW-0521">NADP</keyword>
<feature type="domain" description="YjeF N-terminal" evidence="20">
    <location>
        <begin position="10"/>
        <end position="218"/>
    </location>
</feature>
<dbReference type="PANTHER" id="PTHR12592:SF0">
    <property type="entry name" value="ATP-DEPENDENT (S)-NAD(P)H-HYDRATE DEHYDRATASE"/>
    <property type="match status" value="1"/>
</dbReference>
<evidence type="ECO:0000256" key="12">
    <source>
        <dbReference type="ARBA" id="ARBA00023239"/>
    </source>
</evidence>
<dbReference type="Pfam" id="PF03853">
    <property type="entry name" value="YjeF_N"/>
    <property type="match status" value="1"/>
</dbReference>
<keyword evidence="9 18" id="KW-0630">Potassium</keyword>
<comment type="similarity">
    <text evidence="4 18">In the C-terminal section; belongs to the NnrD/CARKD family.</text>
</comment>
<gene>
    <name evidence="17" type="primary">nnrD</name>
    <name evidence="21" type="ORF">N180_11400</name>
</gene>
<dbReference type="EMBL" id="JNFF01000053">
    <property type="protein sequence ID" value="KEQ30027.1"/>
    <property type="molecule type" value="Genomic_DNA"/>
</dbReference>
<evidence type="ECO:0000313" key="22">
    <source>
        <dbReference type="Proteomes" id="UP000028007"/>
    </source>
</evidence>
<dbReference type="SUPFAM" id="SSF64153">
    <property type="entry name" value="YjeF N-terminal domain-like"/>
    <property type="match status" value="1"/>
</dbReference>
<evidence type="ECO:0000259" key="20">
    <source>
        <dbReference type="PROSITE" id="PS51385"/>
    </source>
</evidence>
<comment type="similarity">
    <text evidence="17">Belongs to the NnrD/CARKD family.</text>
</comment>
<evidence type="ECO:0000256" key="9">
    <source>
        <dbReference type="ARBA" id="ARBA00022958"/>
    </source>
</evidence>
<evidence type="ECO:0000313" key="21">
    <source>
        <dbReference type="EMBL" id="KEQ30027.1"/>
    </source>
</evidence>
<dbReference type="InterPro" id="IPR004443">
    <property type="entry name" value="YjeF_N_dom"/>
</dbReference>
<comment type="catalytic activity">
    <reaction evidence="2 18">
        <text>(6R)-NADPHX = (6S)-NADPHX</text>
        <dbReference type="Rhea" id="RHEA:32227"/>
        <dbReference type="ChEBI" id="CHEBI:64076"/>
        <dbReference type="ChEBI" id="CHEBI:64077"/>
        <dbReference type="EC" id="5.1.99.6"/>
    </reaction>
</comment>
<dbReference type="RefSeq" id="WP_037440699.1">
    <property type="nucleotide sequence ID" value="NZ_JNFF01000053.1"/>
</dbReference>
<proteinExistence type="inferred from homology"/>
<evidence type="ECO:0000256" key="16">
    <source>
        <dbReference type="ARBA" id="ARBA00049209"/>
    </source>
</evidence>
<dbReference type="GO" id="GO:0046872">
    <property type="term" value="F:metal ion binding"/>
    <property type="evidence" value="ECO:0007669"/>
    <property type="project" value="UniProtKB-UniRule"/>
</dbReference>
<evidence type="ECO:0000256" key="13">
    <source>
        <dbReference type="ARBA" id="ARBA00023268"/>
    </source>
</evidence>
<comment type="catalytic activity">
    <reaction evidence="15 17 18">
        <text>(6S)-NADHX + ADP = AMP + phosphate + NADH + H(+)</text>
        <dbReference type="Rhea" id="RHEA:32223"/>
        <dbReference type="ChEBI" id="CHEBI:15378"/>
        <dbReference type="ChEBI" id="CHEBI:43474"/>
        <dbReference type="ChEBI" id="CHEBI:57945"/>
        <dbReference type="ChEBI" id="CHEBI:64074"/>
        <dbReference type="ChEBI" id="CHEBI:456215"/>
        <dbReference type="ChEBI" id="CHEBI:456216"/>
        <dbReference type="EC" id="4.2.1.136"/>
    </reaction>
</comment>
<keyword evidence="5 18" id="KW-0479">Metal-binding</keyword>
<evidence type="ECO:0000256" key="8">
    <source>
        <dbReference type="ARBA" id="ARBA00022857"/>
    </source>
</evidence>
<keyword evidence="11 18" id="KW-0413">Isomerase</keyword>
<evidence type="ECO:0000256" key="2">
    <source>
        <dbReference type="ARBA" id="ARBA00000909"/>
    </source>
</evidence>
<evidence type="ECO:0000256" key="3">
    <source>
        <dbReference type="ARBA" id="ARBA00006001"/>
    </source>
</evidence>
<dbReference type="NCBIfam" id="TIGR00196">
    <property type="entry name" value="yjeF_cterm"/>
    <property type="match status" value="1"/>
</dbReference>
<evidence type="ECO:0000256" key="17">
    <source>
        <dbReference type="HAMAP-Rule" id="MF_01965"/>
    </source>
</evidence>
<dbReference type="InterPro" id="IPR029056">
    <property type="entry name" value="Ribokinase-like"/>
</dbReference>
<reference evidence="21 22" key="1">
    <citation type="journal article" date="1992" name="Int. J. Syst. Bacteriol.">
        <title>Sphingobacterium antarcticus sp. nov. a Psychrotrophic Bacterium from the Soils of Schirmacher Oasis, Antarctica.</title>
        <authorList>
            <person name="Shivaji S."/>
            <person name="Ray M.K."/>
            <person name="Rao N.S."/>
            <person name="Saiserr L."/>
            <person name="Jagannadham M.V."/>
            <person name="Kumar G.S."/>
            <person name="Reddy G."/>
            <person name="Bhargava P.M."/>
        </authorList>
    </citation>
    <scope>NUCLEOTIDE SEQUENCE [LARGE SCALE GENOMIC DNA]</scope>
    <source>
        <strain evidence="21 22">4BY</strain>
    </source>
</reference>
<feature type="binding site" evidence="17">
    <location>
        <begin position="408"/>
        <end position="412"/>
    </location>
    <ligand>
        <name>AMP</name>
        <dbReference type="ChEBI" id="CHEBI:456215"/>
    </ligand>
</feature>
<dbReference type="Pfam" id="PF01256">
    <property type="entry name" value="Carb_kinase"/>
    <property type="match status" value="1"/>
</dbReference>
<evidence type="ECO:0000256" key="10">
    <source>
        <dbReference type="ARBA" id="ARBA00023027"/>
    </source>
</evidence>
<dbReference type="PROSITE" id="PS51385">
    <property type="entry name" value="YJEF_N"/>
    <property type="match status" value="1"/>
</dbReference>
<dbReference type="GO" id="GO:0005524">
    <property type="term" value="F:ATP binding"/>
    <property type="evidence" value="ECO:0007669"/>
    <property type="project" value="UniProtKB-UniRule"/>
</dbReference>
<protein>
    <recommendedName>
        <fullName evidence="17">ADP-dependent (S)-NAD(P)H-hydrate dehydratase</fullName>
        <ecNumber evidence="17">4.2.1.136</ecNumber>
    </recommendedName>
    <alternativeName>
        <fullName evidence="17">ADP-dependent NAD(P)HX dehydratase</fullName>
    </alternativeName>
</protein>
<evidence type="ECO:0000256" key="11">
    <source>
        <dbReference type="ARBA" id="ARBA00023235"/>
    </source>
</evidence>
<comment type="cofactor">
    <cofactor evidence="18">
        <name>K(+)</name>
        <dbReference type="ChEBI" id="CHEBI:29103"/>
    </cofactor>
    <text evidence="18">Binds 1 potassium ion per subunit.</text>
</comment>
<comment type="subunit">
    <text evidence="17">Homotetramer.</text>
</comment>
<evidence type="ECO:0000256" key="18">
    <source>
        <dbReference type="PIRNR" id="PIRNR017184"/>
    </source>
</evidence>
<keyword evidence="12 17" id="KW-0456">Lyase</keyword>
<dbReference type="GO" id="GO:0046496">
    <property type="term" value="P:nicotinamide nucleotide metabolic process"/>
    <property type="evidence" value="ECO:0007669"/>
    <property type="project" value="UniProtKB-UniRule"/>
</dbReference>
<comment type="function">
    <text evidence="17">Catalyzes the dehydration of the S-form of NAD(P)HX at the expense of ADP, which is converted to AMP. Together with NAD(P)HX epimerase, which catalyzes the epimerization of the S- and R-forms, the enzyme allows the repair of both epimers of NAD(P)HX, a damaged form of NAD(P)H that is a result of enzymatic or heat-dependent hydration.</text>
</comment>
<comment type="caution">
    <text evidence="21">The sequence shown here is derived from an EMBL/GenBank/DDBJ whole genome shotgun (WGS) entry which is preliminary data.</text>
</comment>
<keyword evidence="7 17" id="KW-0067">ATP-binding</keyword>
<keyword evidence="6 17" id="KW-0547">Nucleotide-binding</keyword>
<dbReference type="HAMAP" id="MF_01965">
    <property type="entry name" value="NADHX_dehydratase"/>
    <property type="match status" value="1"/>
</dbReference>
<evidence type="ECO:0000256" key="1">
    <source>
        <dbReference type="ARBA" id="ARBA00000013"/>
    </source>
</evidence>